<dbReference type="GO" id="GO:0003677">
    <property type="term" value="F:DNA binding"/>
    <property type="evidence" value="ECO:0007669"/>
    <property type="project" value="UniProtKB-KW"/>
</dbReference>
<organism evidence="6 7">
    <name type="scientific">Achromobacter aloeverae</name>
    <dbReference type="NCBI Taxonomy" id="1750518"/>
    <lineage>
        <taxon>Bacteria</taxon>
        <taxon>Pseudomonadati</taxon>
        <taxon>Pseudomonadota</taxon>
        <taxon>Betaproteobacteria</taxon>
        <taxon>Burkholderiales</taxon>
        <taxon>Alcaligenaceae</taxon>
        <taxon>Achromobacter</taxon>
    </lineage>
</organism>
<accession>A0A4Q1HG78</accession>
<evidence type="ECO:0000313" key="6">
    <source>
        <dbReference type="EMBL" id="RXN86109.1"/>
    </source>
</evidence>
<dbReference type="Proteomes" id="UP000290849">
    <property type="component" value="Unassembled WGS sequence"/>
</dbReference>
<dbReference type="SMART" id="SM00346">
    <property type="entry name" value="HTH_ICLR"/>
    <property type="match status" value="1"/>
</dbReference>
<dbReference type="PANTHER" id="PTHR30136:SF33">
    <property type="entry name" value="TRANSCRIPTIONAL REGULATORY PROTEIN"/>
    <property type="match status" value="1"/>
</dbReference>
<dbReference type="InterPro" id="IPR036390">
    <property type="entry name" value="WH_DNA-bd_sf"/>
</dbReference>
<dbReference type="Gene3D" id="3.30.450.40">
    <property type="match status" value="1"/>
</dbReference>
<dbReference type="InterPro" id="IPR014757">
    <property type="entry name" value="Tscrpt_reg_IclR_C"/>
</dbReference>
<dbReference type="GO" id="GO:0045892">
    <property type="term" value="P:negative regulation of DNA-templated transcription"/>
    <property type="evidence" value="ECO:0007669"/>
    <property type="project" value="TreeGrafter"/>
</dbReference>
<keyword evidence="3" id="KW-0804">Transcription</keyword>
<evidence type="ECO:0000259" key="5">
    <source>
        <dbReference type="PROSITE" id="PS51078"/>
    </source>
</evidence>
<dbReference type="InterPro" id="IPR050707">
    <property type="entry name" value="HTH_MetabolicPath_Reg"/>
</dbReference>
<reference evidence="6 7" key="1">
    <citation type="journal article" date="2017" name="Int. J. Syst. Evol. Microbiol.">
        <title>Achromobacter aloeverae sp. nov., isolated from the root of Aloe vera (L.) Burm.f.</title>
        <authorList>
            <person name="Kuncharoen N."/>
            <person name="Muramatsu Y."/>
            <person name="Shibata C."/>
            <person name="Kamakura Y."/>
            <person name="Nakagawa Y."/>
            <person name="Tanasupawat S."/>
        </authorList>
    </citation>
    <scope>NUCLEOTIDE SEQUENCE [LARGE SCALE GENOMIC DNA]</scope>
    <source>
        <strain evidence="6 7">AVA-1</strain>
    </source>
</reference>
<dbReference type="Pfam" id="PF09339">
    <property type="entry name" value="HTH_IclR"/>
    <property type="match status" value="1"/>
</dbReference>
<dbReference type="GO" id="GO:0003700">
    <property type="term" value="F:DNA-binding transcription factor activity"/>
    <property type="evidence" value="ECO:0007669"/>
    <property type="project" value="TreeGrafter"/>
</dbReference>
<evidence type="ECO:0000256" key="1">
    <source>
        <dbReference type="ARBA" id="ARBA00023015"/>
    </source>
</evidence>
<dbReference type="InterPro" id="IPR005471">
    <property type="entry name" value="Tscrpt_reg_IclR_N"/>
</dbReference>
<evidence type="ECO:0000313" key="7">
    <source>
        <dbReference type="Proteomes" id="UP000290849"/>
    </source>
</evidence>
<dbReference type="OrthoDB" id="5401369at2"/>
<sequence>MPTHADPAFATTLAHGLAVLQTFRHGEPALSNRELSERTGLSKATISRLTTTLMQRGLLRFDLSLRRYLLGPALLSLSYPLLTSIKLRQLARPAMYRLAQAAGGSASLGMHHGMHMVYLETCRGHDAIAFRPDIGALLPLMPSAMGRAWLAQAVARDDRQGIAILDALRGADPAGWRRHQAAWEQARRDYADFGYCVSEGDWHADVHAVAVPLRRQVDGETLVFNCGVPRRRIRGKELRSRIAPRLLTLVARMEKAIATETSDG</sequence>
<dbReference type="Gene3D" id="1.10.10.10">
    <property type="entry name" value="Winged helix-like DNA-binding domain superfamily/Winged helix DNA-binding domain"/>
    <property type="match status" value="1"/>
</dbReference>
<dbReference type="PROSITE" id="PS51077">
    <property type="entry name" value="HTH_ICLR"/>
    <property type="match status" value="1"/>
</dbReference>
<dbReference type="SUPFAM" id="SSF55781">
    <property type="entry name" value="GAF domain-like"/>
    <property type="match status" value="1"/>
</dbReference>
<keyword evidence="7" id="KW-1185">Reference proteome</keyword>
<evidence type="ECO:0000256" key="2">
    <source>
        <dbReference type="ARBA" id="ARBA00023125"/>
    </source>
</evidence>
<dbReference type="SUPFAM" id="SSF46785">
    <property type="entry name" value="Winged helix' DNA-binding domain"/>
    <property type="match status" value="1"/>
</dbReference>
<dbReference type="InterPro" id="IPR036388">
    <property type="entry name" value="WH-like_DNA-bd_sf"/>
</dbReference>
<dbReference type="EMBL" id="PYAL01000006">
    <property type="protein sequence ID" value="RXN86109.1"/>
    <property type="molecule type" value="Genomic_DNA"/>
</dbReference>
<proteinExistence type="predicted"/>
<evidence type="ECO:0000256" key="3">
    <source>
        <dbReference type="ARBA" id="ARBA00023163"/>
    </source>
</evidence>
<evidence type="ECO:0000259" key="4">
    <source>
        <dbReference type="PROSITE" id="PS51077"/>
    </source>
</evidence>
<dbReference type="PANTHER" id="PTHR30136">
    <property type="entry name" value="HELIX-TURN-HELIX TRANSCRIPTIONAL REGULATOR, ICLR FAMILY"/>
    <property type="match status" value="1"/>
</dbReference>
<feature type="domain" description="HTH iclR-type" evidence="4">
    <location>
        <begin position="10"/>
        <end position="72"/>
    </location>
</feature>
<dbReference type="AlphaFoldDB" id="A0A4Q1HG78"/>
<gene>
    <name evidence="6" type="ORF">C7R54_20420</name>
</gene>
<protein>
    <submittedName>
        <fullName evidence="6">IclR family transcriptional regulator</fullName>
    </submittedName>
</protein>
<comment type="caution">
    <text evidence="6">The sequence shown here is derived from an EMBL/GenBank/DDBJ whole genome shotgun (WGS) entry which is preliminary data.</text>
</comment>
<keyword evidence="1" id="KW-0805">Transcription regulation</keyword>
<feature type="domain" description="IclR-ED" evidence="5">
    <location>
        <begin position="73"/>
        <end position="259"/>
    </location>
</feature>
<name>A0A4Q1HG78_9BURK</name>
<dbReference type="PROSITE" id="PS51078">
    <property type="entry name" value="ICLR_ED"/>
    <property type="match status" value="1"/>
</dbReference>
<keyword evidence="2" id="KW-0238">DNA-binding</keyword>
<dbReference type="RefSeq" id="WP_129152278.1">
    <property type="nucleotide sequence ID" value="NZ_JBHSDO010000017.1"/>
</dbReference>
<dbReference type="InterPro" id="IPR029016">
    <property type="entry name" value="GAF-like_dom_sf"/>
</dbReference>
<dbReference type="Pfam" id="PF01614">
    <property type="entry name" value="IclR_C"/>
    <property type="match status" value="1"/>
</dbReference>